<organism evidence="2 3">
    <name type="scientific">Saprospira grandis (strain Lewin)</name>
    <dbReference type="NCBI Taxonomy" id="984262"/>
    <lineage>
        <taxon>Bacteria</taxon>
        <taxon>Pseudomonadati</taxon>
        <taxon>Bacteroidota</taxon>
        <taxon>Saprospiria</taxon>
        <taxon>Saprospirales</taxon>
        <taxon>Saprospiraceae</taxon>
        <taxon>Saprospira</taxon>
    </lineage>
</organism>
<feature type="compositionally biased region" description="Basic and acidic residues" evidence="1">
    <location>
        <begin position="28"/>
        <end position="41"/>
    </location>
</feature>
<proteinExistence type="predicted"/>
<name>H6L5D4_SAPGL</name>
<reference evidence="2 3" key="1">
    <citation type="journal article" date="2012" name="Stand. Genomic Sci.">
        <title>Complete genome sequencing and analysis of Saprospira grandis str. Lewin, a predatory marine bacterium.</title>
        <authorList>
            <person name="Saw J.H."/>
            <person name="Yuryev A."/>
            <person name="Kanbe M."/>
            <person name="Hou S."/>
            <person name="Young A.G."/>
            <person name="Aizawa S."/>
            <person name="Alam M."/>
        </authorList>
    </citation>
    <scope>NUCLEOTIDE SEQUENCE [LARGE SCALE GENOMIC DNA]</scope>
    <source>
        <strain evidence="2 3">Lewin</strain>
    </source>
</reference>
<dbReference type="Pfam" id="PF19265">
    <property type="entry name" value="DUF5908"/>
    <property type="match status" value="1"/>
</dbReference>
<gene>
    <name evidence="2" type="ordered locus">SGRA_1313</name>
</gene>
<dbReference type="InterPro" id="IPR045459">
    <property type="entry name" value="DUF5908"/>
</dbReference>
<dbReference type="AlphaFoldDB" id="H6L5D4"/>
<dbReference type="STRING" id="984262.SGRA_1313"/>
<dbReference type="RefSeq" id="WP_015691692.1">
    <property type="nucleotide sequence ID" value="NC_016940.1"/>
</dbReference>
<evidence type="ECO:0000256" key="1">
    <source>
        <dbReference type="SAM" id="MobiDB-lite"/>
    </source>
</evidence>
<evidence type="ECO:0000313" key="2">
    <source>
        <dbReference type="EMBL" id="AFC24048.1"/>
    </source>
</evidence>
<keyword evidence="3" id="KW-1185">Reference proteome</keyword>
<sequence length="62" mass="6829">MAVTVKEMNVNTNVNAENGGGKGQGKGSGKEQGKGMTEKDKEILIQEAVRRAMEAWEYKMNR</sequence>
<dbReference type="Proteomes" id="UP000007519">
    <property type="component" value="Chromosome"/>
</dbReference>
<dbReference type="KEGG" id="sgn:SGRA_1313"/>
<feature type="compositionally biased region" description="Gly residues" evidence="1">
    <location>
        <begin position="18"/>
        <end position="27"/>
    </location>
</feature>
<accession>H6L5D4</accession>
<dbReference type="HOGENOM" id="CLU_2901688_0_0_10"/>
<protein>
    <submittedName>
        <fullName evidence="2">Uncharacterized protein</fullName>
    </submittedName>
</protein>
<feature type="region of interest" description="Disordered" evidence="1">
    <location>
        <begin position="1"/>
        <end position="41"/>
    </location>
</feature>
<evidence type="ECO:0000313" key="3">
    <source>
        <dbReference type="Proteomes" id="UP000007519"/>
    </source>
</evidence>
<dbReference type="EMBL" id="CP002831">
    <property type="protein sequence ID" value="AFC24048.1"/>
    <property type="molecule type" value="Genomic_DNA"/>
</dbReference>